<dbReference type="InterPro" id="IPR012340">
    <property type="entry name" value="NA-bd_OB-fold"/>
</dbReference>
<protein>
    <submittedName>
        <fullName evidence="2">DNA-binding protein</fullName>
    </submittedName>
</protein>
<gene>
    <name evidence="2" type="ORF">ACFSBT_12430</name>
</gene>
<evidence type="ECO:0000313" key="3">
    <source>
        <dbReference type="Proteomes" id="UP001597187"/>
    </source>
</evidence>
<dbReference type="CDD" id="cd04491">
    <property type="entry name" value="SoSSB_OBF"/>
    <property type="match status" value="1"/>
</dbReference>
<evidence type="ECO:0000256" key="1">
    <source>
        <dbReference type="SAM" id="MobiDB-lite"/>
    </source>
</evidence>
<accession>A0ABD6AWF9</accession>
<name>A0ABD6AWF9_9EURY</name>
<sequence length="282" mass="30997">MSACGAGTPMSSKINSSKEGSEVFERVADSAVRWEVDEQVELRATVAMETQATIDSDVIEAMAAVESGERERPFGMTLEAQERWEAREAEVQRTRAREDRSQTSKREAVCRGMSEAQCGQETVERVNPMDDLDTETRRAVETQAARIASRVRCGMAQSGIAVRIAERVNAGVEFQMAVLDTLDEVKATPGALVPIDEIGTVGRSEVDIEGRISKLWTPSHPSIAQVGLLEDETGTVKFTSWARSNQPWLAAGDVVRLRNVAWNYYGNRVSVALTGWSAVVFR</sequence>
<proteinExistence type="predicted"/>
<dbReference type="Proteomes" id="UP001597187">
    <property type="component" value="Unassembled WGS sequence"/>
</dbReference>
<feature type="region of interest" description="Disordered" evidence="1">
    <location>
        <begin position="1"/>
        <end position="22"/>
    </location>
</feature>
<organism evidence="2 3">
    <name type="scientific">Halomarina rubra</name>
    <dbReference type="NCBI Taxonomy" id="2071873"/>
    <lineage>
        <taxon>Archaea</taxon>
        <taxon>Methanobacteriati</taxon>
        <taxon>Methanobacteriota</taxon>
        <taxon>Stenosarchaea group</taxon>
        <taxon>Halobacteria</taxon>
        <taxon>Halobacteriales</taxon>
        <taxon>Natronomonadaceae</taxon>
        <taxon>Halomarina</taxon>
    </lineage>
</organism>
<dbReference type="Gene3D" id="2.40.50.140">
    <property type="entry name" value="Nucleic acid-binding proteins"/>
    <property type="match status" value="1"/>
</dbReference>
<dbReference type="RefSeq" id="WP_250874041.1">
    <property type="nucleotide sequence ID" value="NZ_JALXFV010000005.1"/>
</dbReference>
<keyword evidence="2" id="KW-0238">DNA-binding</keyword>
<keyword evidence="3" id="KW-1185">Reference proteome</keyword>
<feature type="compositionally biased region" description="Polar residues" evidence="1">
    <location>
        <begin position="9"/>
        <end position="18"/>
    </location>
</feature>
<reference evidence="2 3" key="1">
    <citation type="journal article" date="2019" name="Int. J. Syst. Evol. Microbiol.">
        <title>The Global Catalogue of Microorganisms (GCM) 10K type strain sequencing project: providing services to taxonomists for standard genome sequencing and annotation.</title>
        <authorList>
            <consortium name="The Broad Institute Genomics Platform"/>
            <consortium name="The Broad Institute Genome Sequencing Center for Infectious Disease"/>
            <person name="Wu L."/>
            <person name="Ma J."/>
        </authorList>
    </citation>
    <scope>NUCLEOTIDE SEQUENCE [LARGE SCALE GENOMIC DNA]</scope>
    <source>
        <strain evidence="2 3">CGMCC 1.12563</strain>
    </source>
</reference>
<dbReference type="EMBL" id="JBHUDC010000005">
    <property type="protein sequence ID" value="MFD1514086.1"/>
    <property type="molecule type" value="Genomic_DNA"/>
</dbReference>
<comment type="caution">
    <text evidence="2">The sequence shown here is derived from an EMBL/GenBank/DDBJ whole genome shotgun (WGS) entry which is preliminary data.</text>
</comment>
<dbReference type="AlphaFoldDB" id="A0ABD6AWF9"/>
<dbReference type="SUPFAM" id="SSF50249">
    <property type="entry name" value="Nucleic acid-binding proteins"/>
    <property type="match status" value="1"/>
</dbReference>
<evidence type="ECO:0000313" key="2">
    <source>
        <dbReference type="EMBL" id="MFD1514086.1"/>
    </source>
</evidence>
<dbReference type="GO" id="GO:0003677">
    <property type="term" value="F:DNA binding"/>
    <property type="evidence" value="ECO:0007669"/>
    <property type="project" value="UniProtKB-KW"/>
</dbReference>